<dbReference type="PANTHER" id="PTHR31852">
    <property type="entry name" value="LATE EMBRYOGENESIS ABUNDANT (LEA) HYDROXYPROLINE-RICH GLYCOPROTEIN FAMILY"/>
    <property type="match status" value="1"/>
</dbReference>
<evidence type="ECO:0000313" key="5">
    <source>
        <dbReference type="Proteomes" id="UP000507222"/>
    </source>
</evidence>
<dbReference type="Proteomes" id="UP000507222">
    <property type="component" value="Unassembled WGS sequence"/>
</dbReference>
<feature type="transmembrane region" description="Helical" evidence="2">
    <location>
        <begin position="46"/>
        <end position="69"/>
    </location>
</feature>
<name>A0A6J5U6F8_PRUAR</name>
<reference evidence="4 5" key="1">
    <citation type="submission" date="2020-05" db="EMBL/GenBank/DDBJ databases">
        <authorList>
            <person name="Campoy J."/>
            <person name="Schneeberger K."/>
            <person name="Spophaly S."/>
        </authorList>
    </citation>
    <scope>NUCLEOTIDE SEQUENCE [LARGE SCALE GENOMIC DNA]</scope>
    <source>
        <strain evidence="4">PruArmRojPasFocal</strain>
    </source>
</reference>
<dbReference type="SUPFAM" id="SSF117070">
    <property type="entry name" value="LEA14-like"/>
    <property type="match status" value="1"/>
</dbReference>
<feature type="region of interest" description="Disordered" evidence="1">
    <location>
        <begin position="1"/>
        <end position="24"/>
    </location>
</feature>
<organism evidence="4 5">
    <name type="scientific">Prunus armeniaca</name>
    <name type="common">Apricot</name>
    <name type="synonym">Armeniaca vulgaris</name>
    <dbReference type="NCBI Taxonomy" id="36596"/>
    <lineage>
        <taxon>Eukaryota</taxon>
        <taxon>Viridiplantae</taxon>
        <taxon>Streptophyta</taxon>
        <taxon>Embryophyta</taxon>
        <taxon>Tracheophyta</taxon>
        <taxon>Spermatophyta</taxon>
        <taxon>Magnoliopsida</taxon>
        <taxon>eudicotyledons</taxon>
        <taxon>Gunneridae</taxon>
        <taxon>Pentapetalae</taxon>
        <taxon>rosids</taxon>
        <taxon>fabids</taxon>
        <taxon>Rosales</taxon>
        <taxon>Rosaceae</taxon>
        <taxon>Amygdaloideae</taxon>
        <taxon>Amygdaleae</taxon>
        <taxon>Prunus</taxon>
    </lineage>
</organism>
<dbReference type="Pfam" id="PF03168">
    <property type="entry name" value="LEA_2"/>
    <property type="match status" value="1"/>
</dbReference>
<evidence type="ECO:0000259" key="3">
    <source>
        <dbReference type="Pfam" id="PF03168"/>
    </source>
</evidence>
<dbReference type="InterPro" id="IPR004864">
    <property type="entry name" value="LEA_2"/>
</dbReference>
<evidence type="ECO:0000313" key="4">
    <source>
        <dbReference type="EMBL" id="CAB4270098.1"/>
    </source>
</evidence>
<proteinExistence type="predicted"/>
<feature type="domain" description="Late embryogenesis abundant protein LEA-2 subgroup" evidence="3">
    <location>
        <begin position="104"/>
        <end position="199"/>
    </location>
</feature>
<dbReference type="EMBL" id="CAEKDK010000002">
    <property type="protein sequence ID" value="CAB4270098.1"/>
    <property type="molecule type" value="Genomic_DNA"/>
</dbReference>
<accession>A0A6J5U6F8</accession>
<dbReference type="Gene3D" id="2.60.40.1820">
    <property type="match status" value="1"/>
</dbReference>
<keyword evidence="2" id="KW-0812">Transmembrane</keyword>
<protein>
    <recommendedName>
        <fullName evidence="3">Late embryogenesis abundant protein LEA-2 subgroup domain-containing protein</fullName>
    </recommendedName>
</protein>
<dbReference type="InterPro" id="IPR055301">
    <property type="entry name" value="Lea14-like_2"/>
</dbReference>
<sequence>MADQKDQHQQQQQPHGSKREEEEVITTFSPTIFSPKSFPRRRRIKYCGIVIALVLLQIVVLGVLCLTVFRFKDPNIKLAAISVENFSTALGTSTAINMTLRAEIKVKNQNWGKLKYDESVLVLSHEGLTVGEGTIPKGSIKMRHSKQVSVSVEAKLDGRSSSSSDISSGVLNLKSYAKLSGKVSMVGLVKKRRSGEMNCSLTISLARQAIQDFHCQ</sequence>
<evidence type="ECO:0000256" key="2">
    <source>
        <dbReference type="SAM" id="Phobius"/>
    </source>
</evidence>
<gene>
    <name evidence="4" type="ORF">CURHAP_LOCUS16063</name>
</gene>
<keyword evidence="2" id="KW-0472">Membrane</keyword>
<keyword evidence="2" id="KW-1133">Transmembrane helix</keyword>
<dbReference type="AlphaFoldDB" id="A0A6J5U6F8"/>
<evidence type="ECO:0000256" key="1">
    <source>
        <dbReference type="SAM" id="MobiDB-lite"/>
    </source>
</evidence>